<feature type="transmembrane region" description="Helical" evidence="5">
    <location>
        <begin position="18"/>
        <end position="41"/>
    </location>
</feature>
<keyword evidence="2 5" id="KW-0812">Transmembrane</keyword>
<feature type="transmembrane region" description="Helical" evidence="5">
    <location>
        <begin position="270"/>
        <end position="289"/>
    </location>
</feature>
<gene>
    <name evidence="7" type="ordered locus">Deba_2772</name>
</gene>
<feature type="transmembrane region" description="Helical" evidence="5">
    <location>
        <begin position="464"/>
        <end position="482"/>
    </location>
</feature>
<evidence type="ECO:0000256" key="3">
    <source>
        <dbReference type="ARBA" id="ARBA00022989"/>
    </source>
</evidence>
<evidence type="ECO:0000313" key="7">
    <source>
        <dbReference type="EMBL" id="ADK86126.1"/>
    </source>
</evidence>
<dbReference type="KEGG" id="dbr:Deba_2772"/>
<proteinExistence type="predicted"/>
<dbReference type="HOGENOM" id="CLU_421358_0_0_7"/>
<name>E1QM83_DESB2</name>
<comment type="subcellular location">
    <subcellularLocation>
        <location evidence="1">Membrane</location>
        <topology evidence="1">Multi-pass membrane protein</topology>
    </subcellularLocation>
</comment>
<dbReference type="InterPro" id="IPR007016">
    <property type="entry name" value="O-antigen_ligase-rel_domated"/>
</dbReference>
<feature type="domain" description="O-antigen ligase-related" evidence="6">
    <location>
        <begin position="277"/>
        <end position="420"/>
    </location>
</feature>
<keyword evidence="8" id="KW-1185">Reference proteome</keyword>
<evidence type="ECO:0000259" key="6">
    <source>
        <dbReference type="Pfam" id="PF04932"/>
    </source>
</evidence>
<reference evidence="7 8" key="1">
    <citation type="journal article" date="2010" name="Stand. Genomic Sci.">
        <title>Complete genome sequence of Desulfarculus baarsii type strain (2st14).</title>
        <authorList>
            <person name="Sun H."/>
            <person name="Spring S."/>
            <person name="Lapidus A."/>
            <person name="Davenport K."/>
            <person name="Del Rio T.G."/>
            <person name="Tice H."/>
            <person name="Nolan M."/>
            <person name="Copeland A."/>
            <person name="Cheng J.F."/>
            <person name="Lucas S."/>
            <person name="Tapia R."/>
            <person name="Goodwin L."/>
            <person name="Pitluck S."/>
            <person name="Ivanova N."/>
            <person name="Pagani I."/>
            <person name="Mavromatis K."/>
            <person name="Ovchinnikova G."/>
            <person name="Pati A."/>
            <person name="Chen A."/>
            <person name="Palaniappan K."/>
            <person name="Hauser L."/>
            <person name="Chang Y.J."/>
            <person name="Jeffries C.D."/>
            <person name="Detter J.C."/>
            <person name="Han C."/>
            <person name="Rohde M."/>
            <person name="Brambilla E."/>
            <person name="Goker M."/>
            <person name="Woyke T."/>
            <person name="Bristow J."/>
            <person name="Eisen J.A."/>
            <person name="Markowitz V."/>
            <person name="Hugenholtz P."/>
            <person name="Kyrpides N.C."/>
            <person name="Klenk H.P."/>
            <person name="Land M."/>
        </authorList>
    </citation>
    <scope>NUCLEOTIDE SEQUENCE [LARGE SCALE GENOMIC DNA]</scope>
    <source>
        <strain evidence="8">ATCC 33931 / DSM 2075 / LMG 7858 / VKM B-1802 / 2st14</strain>
    </source>
</reference>
<dbReference type="PANTHER" id="PTHR37422">
    <property type="entry name" value="TEICHURONIC ACID BIOSYNTHESIS PROTEIN TUAE"/>
    <property type="match status" value="1"/>
</dbReference>
<dbReference type="RefSeq" id="WP_013259565.1">
    <property type="nucleotide sequence ID" value="NC_014365.1"/>
</dbReference>
<keyword evidence="4 5" id="KW-0472">Membrane</keyword>
<evidence type="ECO:0000256" key="4">
    <source>
        <dbReference type="ARBA" id="ARBA00023136"/>
    </source>
</evidence>
<feature type="transmembrane region" description="Helical" evidence="5">
    <location>
        <begin position="200"/>
        <end position="218"/>
    </location>
</feature>
<dbReference type="Pfam" id="PF04932">
    <property type="entry name" value="Wzy_C"/>
    <property type="match status" value="1"/>
</dbReference>
<organism evidence="7 8">
    <name type="scientific">Desulfarculus baarsii (strain ATCC 33931 / DSM 2075 / LMG 7858 / VKM B-1802 / 2st14)</name>
    <dbReference type="NCBI Taxonomy" id="644282"/>
    <lineage>
        <taxon>Bacteria</taxon>
        <taxon>Pseudomonadati</taxon>
        <taxon>Thermodesulfobacteriota</taxon>
        <taxon>Desulfarculia</taxon>
        <taxon>Desulfarculales</taxon>
        <taxon>Desulfarculaceae</taxon>
        <taxon>Desulfarculus</taxon>
    </lineage>
</organism>
<protein>
    <submittedName>
        <fullName evidence="7">O-antigen polymerase</fullName>
    </submittedName>
</protein>
<dbReference type="InterPro" id="IPR051533">
    <property type="entry name" value="WaaL-like"/>
</dbReference>
<dbReference type="EMBL" id="CP002085">
    <property type="protein sequence ID" value="ADK86126.1"/>
    <property type="molecule type" value="Genomic_DNA"/>
</dbReference>
<feature type="transmembrane region" description="Helical" evidence="5">
    <location>
        <begin position="411"/>
        <end position="428"/>
    </location>
</feature>
<evidence type="ECO:0000256" key="5">
    <source>
        <dbReference type="SAM" id="Phobius"/>
    </source>
</evidence>
<evidence type="ECO:0000256" key="1">
    <source>
        <dbReference type="ARBA" id="ARBA00004141"/>
    </source>
</evidence>
<feature type="transmembrane region" description="Helical" evidence="5">
    <location>
        <begin position="86"/>
        <end position="105"/>
    </location>
</feature>
<feature type="transmembrane region" description="Helical" evidence="5">
    <location>
        <begin position="319"/>
        <end position="340"/>
    </location>
</feature>
<feature type="transmembrane region" description="Helical" evidence="5">
    <location>
        <begin position="295"/>
        <end position="312"/>
    </location>
</feature>
<dbReference type="Proteomes" id="UP000009047">
    <property type="component" value="Chromosome"/>
</dbReference>
<feature type="transmembrane region" description="Helical" evidence="5">
    <location>
        <begin position="440"/>
        <end position="458"/>
    </location>
</feature>
<evidence type="ECO:0000313" key="8">
    <source>
        <dbReference type="Proteomes" id="UP000009047"/>
    </source>
</evidence>
<keyword evidence="3 5" id="KW-1133">Transmembrane helix</keyword>
<dbReference type="GO" id="GO:0016020">
    <property type="term" value="C:membrane"/>
    <property type="evidence" value="ECO:0007669"/>
    <property type="project" value="UniProtKB-SubCell"/>
</dbReference>
<feature type="transmembrane region" description="Helical" evidence="5">
    <location>
        <begin position="48"/>
        <end position="74"/>
    </location>
</feature>
<dbReference type="AlphaFoldDB" id="E1QM83"/>
<dbReference type="STRING" id="644282.Deba_2772"/>
<accession>E1QM83</accession>
<feature type="transmembrane region" description="Helical" evidence="5">
    <location>
        <begin position="494"/>
        <end position="514"/>
    </location>
</feature>
<evidence type="ECO:0000256" key="2">
    <source>
        <dbReference type="ARBA" id="ARBA00022692"/>
    </source>
</evidence>
<feature type="transmembrane region" description="Helical" evidence="5">
    <location>
        <begin position="117"/>
        <end position="135"/>
    </location>
</feature>
<dbReference type="eggNOG" id="COG3307">
    <property type="taxonomic scope" value="Bacteria"/>
</dbReference>
<sequence>MNLAQTITDLWRRARRAWAGLILGPWSALVLVCLLAAAAWLGAPAKAVALAALAGLALWSHRSGLGGLCLLLFLAPFFLGEAYRPWHFLFGLLAVTWLVCASLGLRRRGAWPDFSLVWPLILLLISAMVSLPLMAREMFWAVWAQPLEITLRQLAAPSHVYPLFGPSHLLDLGLIVAALPVMTAVLDQADQAQRRQARDAGAAFVLLYCLGALLLYALQPGGSYLGASLAGQMQGAIAGFTYNRAYFGTWLVWCLPLLAWIFWPKERWGGGAWLAAAALLVALGCLGLNGQRSNLLAVMGLTLAAVALRAELKWPVKAAIVAAPPAALLCIDVFFLHGFLWEKIVDFSPGQSPYAHIWRFAVGLWRIEPILGVGVGSHAWWYDWPEAVVGGPAPHTLGNAHSQYLQVLGEQGLLGLACLFTALAYYWACAWRGWRAGGGALARTALLGLTVTTIVAATQTFAHLRAFGLLWCFYLALALAARPSAERWRLGRRAWLIVLLTAALLLGGRAVYVFSRPPMADFRAGFYAPERFDGGRVGSWMGRRAVWFAPPELRGRWLRLEVAALLPGLDRRPQGLEVRVAGDKRAFVPLPDPAWRSLTLELPPGHEPLRVEFRTDHAACPARDGWSGDTRWLGVIVAWPPPPPPPAYRP</sequence>
<dbReference type="PANTHER" id="PTHR37422:SF13">
    <property type="entry name" value="LIPOPOLYSACCHARIDE BIOSYNTHESIS PROTEIN PA4999-RELATED"/>
    <property type="match status" value="1"/>
</dbReference>
<feature type="transmembrane region" description="Helical" evidence="5">
    <location>
        <begin position="245"/>
        <end position="263"/>
    </location>
</feature>